<dbReference type="Pfam" id="PF04245">
    <property type="entry name" value="NA37"/>
    <property type="match status" value="1"/>
</dbReference>
<protein>
    <submittedName>
        <fullName evidence="1">Nucleoid-associated protein</fullName>
    </submittedName>
</protein>
<dbReference type="AlphaFoldDB" id="A0A381KIP8"/>
<accession>A0A381KIP8</accession>
<sequence>MKIRGGIMIIHKFIIHVLDKNSDTPILNDFEGRVSQDMDLFFQKKISKVSRDNDIRTAVFNDYSNNLIKKCCEQIIYDESSFLNSSKEIAAYLFDVMKLNATLESCDLAICLYSQKDEKKVAILKLDYNKSYTHSIEFKDDKFNIQMSKNEINIQETKTIKIGAIIGLSGVNDEYHLKVLDKDAEKEEVNSKFVTEFLNATKVKDDKYRTKMFKTFVDAYIANLYSDMKQGEDVRSILLYMLREKQNLDINEFADKAIKDDLKDSFKDHAEEKGIESFNIDKKWVEKNLKNRHIKTDTGFEVKGKMDDFEDFMKYGIRHNGNGTVDIVIKNVNFYDEK</sequence>
<gene>
    <name evidence="1" type="ORF">NCTC13307_03642</name>
</gene>
<proteinExistence type="predicted"/>
<reference evidence="1" key="1">
    <citation type="submission" date="2018-06" db="EMBL/GenBank/DDBJ databases">
        <authorList>
            <consortium name="Pathogen Informatics"/>
            <person name="Doyle S."/>
        </authorList>
    </citation>
    <scope>NUCLEOTIDE SEQUENCE</scope>
    <source>
        <strain evidence="1">NCTC13307</strain>
    </source>
</reference>
<organism evidence="1">
    <name type="scientific">Clostridioides difficile</name>
    <name type="common">Peptoclostridium difficile</name>
    <dbReference type="NCBI Taxonomy" id="1496"/>
    <lineage>
        <taxon>Bacteria</taxon>
        <taxon>Bacillati</taxon>
        <taxon>Bacillota</taxon>
        <taxon>Clostridia</taxon>
        <taxon>Peptostreptococcales</taxon>
        <taxon>Peptostreptococcaceae</taxon>
        <taxon>Clostridioides</taxon>
    </lineage>
</organism>
<dbReference type="EMBL" id="UFWD01000002">
    <property type="protein sequence ID" value="SUY82537.1"/>
    <property type="molecule type" value="Genomic_DNA"/>
</dbReference>
<dbReference type="InterPro" id="IPR007358">
    <property type="entry name" value="Nucleoid_associated_NdpA"/>
</dbReference>
<name>A0A381KIP8_CLODI</name>
<evidence type="ECO:0000313" key="1">
    <source>
        <dbReference type="EMBL" id="SUY82537.1"/>
    </source>
</evidence>
<dbReference type="GO" id="GO:0009295">
    <property type="term" value="C:nucleoid"/>
    <property type="evidence" value="ECO:0007669"/>
    <property type="project" value="InterPro"/>
</dbReference>